<evidence type="ECO:0000313" key="2">
    <source>
        <dbReference type="EMBL" id="THH03318.1"/>
    </source>
</evidence>
<gene>
    <name evidence="2" type="ORF">EW146_g10466</name>
</gene>
<dbReference type="EMBL" id="SGPL01001368">
    <property type="protein sequence ID" value="THH03318.1"/>
    <property type="molecule type" value="Genomic_DNA"/>
</dbReference>
<comment type="caution">
    <text evidence="2">The sequence shown here is derived from an EMBL/GenBank/DDBJ whole genome shotgun (WGS) entry which is preliminary data.</text>
</comment>
<keyword evidence="3" id="KW-1185">Reference proteome</keyword>
<evidence type="ECO:0000256" key="1">
    <source>
        <dbReference type="SAM" id="MobiDB-lite"/>
    </source>
</evidence>
<protein>
    <submittedName>
        <fullName evidence="2">Uncharacterized protein</fullName>
    </submittedName>
</protein>
<name>A0A4S4KYN7_9AGAM</name>
<feature type="region of interest" description="Disordered" evidence="1">
    <location>
        <begin position="1"/>
        <end position="24"/>
    </location>
</feature>
<reference evidence="2 3" key="1">
    <citation type="submission" date="2019-02" db="EMBL/GenBank/DDBJ databases">
        <title>Genome sequencing of the rare red list fungi Bondarzewia mesenterica.</title>
        <authorList>
            <person name="Buettner E."/>
            <person name="Kellner H."/>
        </authorList>
    </citation>
    <scope>NUCLEOTIDE SEQUENCE [LARGE SCALE GENOMIC DNA]</scope>
    <source>
        <strain evidence="2 3">DSM 108281</strain>
    </source>
</reference>
<feature type="region of interest" description="Disordered" evidence="1">
    <location>
        <begin position="68"/>
        <end position="93"/>
    </location>
</feature>
<dbReference type="AlphaFoldDB" id="A0A4S4KYN7"/>
<proteinExistence type="predicted"/>
<dbReference type="Proteomes" id="UP000310158">
    <property type="component" value="Unassembled WGS sequence"/>
</dbReference>
<organism evidence="2 3">
    <name type="scientific">Bondarzewia mesenterica</name>
    <dbReference type="NCBI Taxonomy" id="1095465"/>
    <lineage>
        <taxon>Eukaryota</taxon>
        <taxon>Fungi</taxon>
        <taxon>Dikarya</taxon>
        <taxon>Basidiomycota</taxon>
        <taxon>Agaricomycotina</taxon>
        <taxon>Agaricomycetes</taxon>
        <taxon>Russulales</taxon>
        <taxon>Bondarzewiaceae</taxon>
        <taxon>Bondarzewia</taxon>
    </lineage>
</organism>
<sequence length="164" mass="18070">MVWAPPGGEVCEDNGGEGRGGKEDKARWVDGVAVAVDDKLNGLATRARASIHVPTLLTATCLLQTRRHVVSSTRRPRAGHGRPESNHRSDAEMRDADASVAFVRLAVFRTRFRAARTADSCVRRAHLILNRPATHLAFLRSEELMQTRGPRESLRVPVAHLIHS</sequence>
<feature type="compositionally biased region" description="Basic residues" evidence="1">
    <location>
        <begin position="68"/>
        <end position="80"/>
    </location>
</feature>
<evidence type="ECO:0000313" key="3">
    <source>
        <dbReference type="Proteomes" id="UP000310158"/>
    </source>
</evidence>
<accession>A0A4S4KYN7</accession>
<feature type="compositionally biased region" description="Basic and acidic residues" evidence="1">
    <location>
        <begin position="81"/>
        <end position="93"/>
    </location>
</feature>